<dbReference type="GO" id="GO:0005789">
    <property type="term" value="C:endoplasmic reticulum membrane"/>
    <property type="evidence" value="ECO:0007669"/>
    <property type="project" value="UniProtKB-SubCell"/>
</dbReference>
<evidence type="ECO:0000256" key="12">
    <source>
        <dbReference type="RuleBase" id="RU367138"/>
    </source>
</evidence>
<feature type="domain" description="GPI ethanolamine phosphate transferase 1 C-terminal" evidence="13">
    <location>
        <begin position="390"/>
        <end position="784"/>
    </location>
</feature>
<feature type="transmembrane region" description="Helical" evidence="12">
    <location>
        <begin position="508"/>
        <end position="529"/>
    </location>
</feature>
<comment type="subcellular location">
    <subcellularLocation>
        <location evidence="1 12">Endoplasmic reticulum membrane</location>
        <topology evidence="1 12">Multi-pass membrane protein</topology>
    </subcellularLocation>
</comment>
<organism evidence="14 15">
    <name type="scientific">Clonorchis sinensis</name>
    <name type="common">Chinese liver fluke</name>
    <dbReference type="NCBI Taxonomy" id="79923"/>
    <lineage>
        <taxon>Eukaryota</taxon>
        <taxon>Metazoa</taxon>
        <taxon>Spiralia</taxon>
        <taxon>Lophotrochozoa</taxon>
        <taxon>Platyhelminthes</taxon>
        <taxon>Trematoda</taxon>
        <taxon>Digenea</taxon>
        <taxon>Opisthorchiida</taxon>
        <taxon>Opisthorchiata</taxon>
        <taxon>Opisthorchiidae</taxon>
        <taxon>Clonorchis</taxon>
    </lineage>
</organism>
<dbReference type="GO" id="GO:0006506">
    <property type="term" value="P:GPI anchor biosynthetic process"/>
    <property type="evidence" value="ECO:0007669"/>
    <property type="project" value="UniProtKB-KW"/>
</dbReference>
<accession>A0A8T1MTH7</accession>
<feature type="transmembrane region" description="Helical" evidence="12">
    <location>
        <begin position="662"/>
        <end position="682"/>
    </location>
</feature>
<evidence type="ECO:0000256" key="10">
    <source>
        <dbReference type="ARBA" id="ARBA00023136"/>
    </source>
</evidence>
<comment type="pathway">
    <text evidence="2 12">Glycolipid biosynthesis; glycosylphosphatidylinositol-anchor biosynthesis.</text>
</comment>
<evidence type="ECO:0000256" key="6">
    <source>
        <dbReference type="ARBA" id="ARBA00022679"/>
    </source>
</evidence>
<keyword evidence="10 12" id="KW-0472">Membrane</keyword>
<reference evidence="14 15" key="1">
    <citation type="journal article" date="2018" name="Biotechnol. Adv.">
        <title>Improved genomic resources and new bioinformatic workflow for the carcinogenic parasite Clonorchis sinensis: Biotechnological implications.</title>
        <authorList>
            <person name="Wang D."/>
            <person name="Korhonen P.K."/>
            <person name="Gasser R.B."/>
            <person name="Young N.D."/>
        </authorList>
    </citation>
    <scope>NUCLEOTIDE SEQUENCE [LARGE SCALE GENOMIC DNA]</scope>
    <source>
        <strain evidence="14">Cs-k2</strain>
    </source>
</reference>
<keyword evidence="11" id="KW-0325">Glycoprotein</keyword>
<feature type="transmembrane region" description="Helical" evidence="12">
    <location>
        <begin position="462"/>
        <end position="480"/>
    </location>
</feature>
<keyword evidence="15" id="KW-1185">Reference proteome</keyword>
<dbReference type="InterPro" id="IPR007070">
    <property type="entry name" value="GPI_EtnP_transferase_1"/>
</dbReference>
<dbReference type="EC" id="2.-.-.-" evidence="12"/>
<dbReference type="Pfam" id="PF04987">
    <property type="entry name" value="PigN"/>
    <property type="match status" value="1"/>
</dbReference>
<comment type="caution">
    <text evidence="14">The sequence shown here is derived from an EMBL/GenBank/DDBJ whole genome shotgun (WGS) entry which is preliminary data.</text>
</comment>
<feature type="transmembrane region" description="Helical" evidence="12">
    <location>
        <begin position="437"/>
        <end position="456"/>
    </location>
</feature>
<feature type="transmembrane region" description="Helical" evidence="12">
    <location>
        <begin position="689"/>
        <end position="722"/>
    </location>
</feature>
<feature type="transmembrane region" description="Helical" evidence="12">
    <location>
        <begin position="569"/>
        <end position="586"/>
    </location>
</feature>
<evidence type="ECO:0000256" key="3">
    <source>
        <dbReference type="ARBA" id="ARBA00008400"/>
    </source>
</evidence>
<evidence type="ECO:0000256" key="2">
    <source>
        <dbReference type="ARBA" id="ARBA00004687"/>
    </source>
</evidence>
<dbReference type="PANTHER" id="PTHR12250">
    <property type="entry name" value="PHOSPHATIDYLINOSITOL GLYCAN, CLASS N"/>
    <property type="match status" value="1"/>
</dbReference>
<evidence type="ECO:0000313" key="14">
    <source>
        <dbReference type="EMBL" id="KAG5452370.1"/>
    </source>
</evidence>
<evidence type="ECO:0000256" key="5">
    <source>
        <dbReference type="ARBA" id="ARBA00022502"/>
    </source>
</evidence>
<keyword evidence="5 12" id="KW-0337">GPI-anchor biosynthesis</keyword>
<dbReference type="EMBL" id="NIRI02000042">
    <property type="protein sequence ID" value="KAG5452370.1"/>
    <property type="molecule type" value="Genomic_DNA"/>
</dbReference>
<keyword evidence="7 12" id="KW-0812">Transmembrane</keyword>
<proteinExistence type="inferred from homology"/>
<dbReference type="InterPro" id="IPR017850">
    <property type="entry name" value="Alkaline_phosphatase_core_sf"/>
</dbReference>
<keyword evidence="8 12" id="KW-0256">Endoplasmic reticulum</keyword>
<feature type="transmembrane region" description="Helical" evidence="12">
    <location>
        <begin position="765"/>
        <end position="785"/>
    </location>
</feature>
<feature type="transmembrane region" description="Helical" evidence="12">
    <location>
        <begin position="535"/>
        <end position="557"/>
    </location>
</feature>
<dbReference type="SUPFAM" id="SSF53649">
    <property type="entry name" value="Alkaline phosphatase-like"/>
    <property type="match status" value="1"/>
</dbReference>
<evidence type="ECO:0000256" key="11">
    <source>
        <dbReference type="ARBA" id="ARBA00023180"/>
    </source>
</evidence>
<evidence type="ECO:0000256" key="8">
    <source>
        <dbReference type="ARBA" id="ARBA00022824"/>
    </source>
</evidence>
<dbReference type="Proteomes" id="UP000286415">
    <property type="component" value="Unassembled WGS sequence"/>
</dbReference>
<dbReference type="Gene3D" id="3.40.720.10">
    <property type="entry name" value="Alkaline Phosphatase, subunit A"/>
    <property type="match status" value="1"/>
</dbReference>
<dbReference type="InterPro" id="IPR017852">
    <property type="entry name" value="GPI_EtnP_transferase_1_C"/>
</dbReference>
<dbReference type="GO" id="GO:0051377">
    <property type="term" value="F:mannose-ethanolamine phosphotransferase activity"/>
    <property type="evidence" value="ECO:0007669"/>
    <property type="project" value="UniProtKB-UniRule"/>
</dbReference>
<evidence type="ECO:0000256" key="7">
    <source>
        <dbReference type="ARBA" id="ARBA00022692"/>
    </source>
</evidence>
<reference evidence="14 15" key="2">
    <citation type="journal article" date="2021" name="Genomics">
        <title>High-quality reference genome for Clonorchis sinensis.</title>
        <authorList>
            <person name="Young N.D."/>
            <person name="Stroehlein A.J."/>
            <person name="Kinkar L."/>
            <person name="Wang T."/>
            <person name="Sohn W.M."/>
            <person name="Chang B.C.H."/>
            <person name="Kaur P."/>
            <person name="Weisz D."/>
            <person name="Dudchenko O."/>
            <person name="Aiden E.L."/>
            <person name="Korhonen P.K."/>
            <person name="Gasser R.B."/>
        </authorList>
    </citation>
    <scope>NUCLEOTIDE SEQUENCE [LARGE SCALE GENOMIC DNA]</scope>
    <source>
        <strain evidence="14">Cs-k2</strain>
    </source>
</reference>
<feature type="transmembrane region" description="Helical" evidence="12">
    <location>
        <begin position="401"/>
        <end position="425"/>
    </location>
</feature>
<dbReference type="OrthoDB" id="2748310at2759"/>
<dbReference type="CDD" id="cd16020">
    <property type="entry name" value="GPI_EPT_1"/>
    <property type="match status" value="1"/>
</dbReference>
<comment type="caution">
    <text evidence="12">Lacks conserved residue(s) required for the propagation of feature annotation.</text>
</comment>
<feature type="transmembrane region" description="Helical" evidence="12">
    <location>
        <begin position="629"/>
        <end position="650"/>
    </location>
</feature>
<keyword evidence="6 12" id="KW-0808">Transferase</keyword>
<comment type="function">
    <text evidence="12">Ethanolamine phosphate transferase involved in glycosylphosphatidylinositol-anchor biosynthesis. Transfers ethanolamine phosphate to the first alpha-1,4-linked mannose of the glycosylphosphatidylinositol precursor of GPI-anchor.</text>
</comment>
<feature type="non-terminal residue" evidence="14">
    <location>
        <position position="786"/>
    </location>
</feature>
<dbReference type="InterPro" id="IPR002591">
    <property type="entry name" value="Phosphodiest/P_Trfase"/>
</dbReference>
<evidence type="ECO:0000256" key="9">
    <source>
        <dbReference type="ARBA" id="ARBA00022989"/>
    </source>
</evidence>
<dbReference type="InterPro" id="IPR037671">
    <property type="entry name" value="PIGN_N"/>
</dbReference>
<name>A0A8T1MTH7_CLOSI</name>
<evidence type="ECO:0000256" key="4">
    <source>
        <dbReference type="ARBA" id="ARBA00020831"/>
    </source>
</evidence>
<dbReference type="PANTHER" id="PTHR12250:SF0">
    <property type="entry name" value="GPI ETHANOLAMINE PHOSPHATE TRANSFERASE 1"/>
    <property type="match status" value="1"/>
</dbReference>
<dbReference type="Pfam" id="PF01663">
    <property type="entry name" value="Phosphodiest"/>
    <property type="match status" value="1"/>
</dbReference>
<dbReference type="AlphaFoldDB" id="A0A8T1MTH7"/>
<evidence type="ECO:0000256" key="1">
    <source>
        <dbReference type="ARBA" id="ARBA00004477"/>
    </source>
</evidence>
<gene>
    <name evidence="14" type="ORF">CSKR_102272</name>
</gene>
<evidence type="ECO:0000313" key="15">
    <source>
        <dbReference type="Proteomes" id="UP000286415"/>
    </source>
</evidence>
<keyword evidence="9 12" id="KW-1133">Transmembrane helix</keyword>
<evidence type="ECO:0000259" key="13">
    <source>
        <dbReference type="Pfam" id="PF04987"/>
    </source>
</evidence>
<feature type="transmembrane region" description="Helical" evidence="12">
    <location>
        <begin position="592"/>
        <end position="617"/>
    </location>
</feature>
<comment type="similarity">
    <text evidence="3 12">Belongs to the PIGG/PIGN/PIGO family. PIGN subfamily.</text>
</comment>
<sequence>MDGMRADLLFRYPMEDTPFLRDILLHQGAWGLSHTRAPTESRPGHVALFAGFYEDPSALTTGWKTNPVEFDTVFNHSGKAWAWAVSSVLDALKLDNLPQVHAAAPPRGISSLSADEWSVGRFLATLDNMKNGFFANSQVTGENLSVSQSARLAFIHLDASDATGHAANRESPISKSPKYRSLLRQFDGFLSKITRKLKRVSEGLNVRVAFVLTADHGMTDSDGHGGDSLQETITPLLVWGAGLVGPKLSETSSGKHLLTQTDSYGFPVQIEGRRMSEIQQVDLCPLTAALLGIPIPENSRGRLPLTLVSSSDPVKFQMIRANCLQLIAQLQIKLEEKRVNYFTLFFMEYGRLTLEDVANRMQRAETLGAKREYADAIEQYSQLEELTIAALDYYDTYDRKFFRIFVGLTCLLWSLEILCAVFGEAQAGQQQVCAKPRPIGICQLFVCAYGTLIFVFAYSRPVSHTVCEITPLIFALHLAWSRRRQTQLVNLIKGTAQRMSQAMHSLKTVGPLTSFLSVLPLLLAVLNYVCILELLMWGFSHRLCLSAASILVSAWPLLDRSFGRGRKTLRFLWSFACILLAVFPLLPVSSSIYSPSLVTFGGFTISIIIAVFVRRLFLSTQLHVKCRYAILPLVMSFLVAVASLAVLVTRSSTYVAPVAPRAVQLFSWSSLVLPLFLFVLVPKKTGHRLFYWITAMMIPYILLSVGYEVLFLGVFLCVGLLWIQMELPNMAPSKIWDLETACLCTRNSKLQTHGHLCKFETFRRALFFIFLLIMSFFGVADVSTLN</sequence>
<protein>
    <recommendedName>
        <fullName evidence="4 12">GPI ethanolamine phosphate transferase 1</fullName>
        <ecNumber evidence="12">2.-.-.-</ecNumber>
    </recommendedName>
</protein>